<accession>A0A504X026</accession>
<evidence type="ECO:0000313" key="2">
    <source>
        <dbReference type="EMBL" id="CAC5432713.1"/>
    </source>
</evidence>
<gene>
    <name evidence="3" type="ORF">CGC20_2740</name>
    <name evidence="2" type="ORF">LDHU3_31.5050</name>
</gene>
<feature type="compositionally biased region" description="Polar residues" evidence="1">
    <location>
        <begin position="37"/>
        <end position="58"/>
    </location>
</feature>
<reference evidence="3" key="1">
    <citation type="submission" date="2019-02" db="EMBL/GenBank/DDBJ databases">
        <title>FDA dAtabase for Regulatory Grade micrObial Sequences (FDA-ARGOS): Supporting development and validation of Infectious Disease Dx tests.</title>
        <authorList>
            <person name="Duncan R."/>
            <person name="Fisher C."/>
            <person name="Tallon L.J."/>
            <person name="Sadzewicz L."/>
            <person name="Sengamalay N."/>
            <person name="Ott S."/>
            <person name="Godinez A."/>
            <person name="Nagaraj S."/>
            <person name="Nadendla S."/>
            <person name="Sichtig H."/>
        </authorList>
    </citation>
    <scope>NUCLEOTIDE SEQUENCE</scope>
    <source>
        <strain evidence="3">FDAARGOS_360</strain>
    </source>
</reference>
<proteinExistence type="predicted"/>
<dbReference type="EMBL" id="LR812651">
    <property type="protein sequence ID" value="CAC5432713.1"/>
    <property type="molecule type" value="Genomic_DNA"/>
</dbReference>
<feature type="region of interest" description="Disordered" evidence="1">
    <location>
        <begin position="37"/>
        <end position="107"/>
    </location>
</feature>
<dbReference type="VEuPathDB" id="TriTrypDB:LdCL_310037300"/>
<evidence type="ECO:0000313" key="3">
    <source>
        <dbReference type="EMBL" id="TPP41338.1"/>
    </source>
</evidence>
<name>A0A504X026_LEIDO</name>
<dbReference type="Proteomes" id="UP000318821">
    <property type="component" value="Unassembled WGS sequence"/>
</dbReference>
<protein>
    <submittedName>
        <fullName evidence="2">Hypothetical_protein_conserved</fullName>
    </submittedName>
</protein>
<evidence type="ECO:0000256" key="1">
    <source>
        <dbReference type="SAM" id="MobiDB-lite"/>
    </source>
</evidence>
<organism evidence="3 4">
    <name type="scientific">Leishmania donovani</name>
    <dbReference type="NCBI Taxonomy" id="5661"/>
    <lineage>
        <taxon>Eukaryota</taxon>
        <taxon>Discoba</taxon>
        <taxon>Euglenozoa</taxon>
        <taxon>Kinetoplastea</taxon>
        <taxon>Metakinetoplastina</taxon>
        <taxon>Trypanosomatida</taxon>
        <taxon>Trypanosomatidae</taxon>
        <taxon>Leishmaniinae</taxon>
        <taxon>Leishmania</taxon>
    </lineage>
</organism>
<dbReference type="VEuPathDB" id="TriTrypDB:LDHU3_31.5050"/>
<reference evidence="4" key="2">
    <citation type="submission" date="2019-02" db="EMBL/GenBank/DDBJ databases">
        <title>FDA dAtabase for Regulatory Grade micrObial Sequences (FDA-ARGOS): Supporting development and validation of Infectious Disease Dx tests.</title>
        <authorList>
            <person name="Duncan R."/>
            <person name="Fisher C."/>
            <person name="Tallon L."/>
            <person name="Sadzewicz L."/>
            <person name="Sengamalay N."/>
            <person name="Ott S."/>
            <person name="Godinez A."/>
            <person name="Nagaraj S."/>
            <person name="Vavikolanu K."/>
            <person name="Vyas G."/>
            <person name="Nadendla S."/>
            <person name="Aluvathingal J."/>
            <person name="Sichtig H."/>
        </authorList>
    </citation>
    <scope>NUCLEOTIDE SEQUENCE [LARGE SCALE GENOMIC DNA]</scope>
    <source>
        <strain evidence="4">FDAARGOS_360</strain>
    </source>
</reference>
<sequence>MCRNNNSEDGDCPGCFGFLASWIPGLRYPTKRCMSQDRSTFSSCSSGSMDTKGASNDVTDVDDESPLSEESRSSSTGSWSSMGDLQTTESAESDAPSEESDPQERVRRATASFLQWKNKEYVPLSPDEKRAIKEYRKTVAQEEGTYTSTRAQRQRGGAPKELISREDEWVDLGTPVEDGGLVRRRNRKIRFVAAVIASKEVDVHNDGLVVVTDTGEEVPELPRCASILRTSCVKHLTEEPPVFVEDLNSCMLEEEGQSCESALCVPGVS</sequence>
<dbReference type="EMBL" id="RHLD01000005">
    <property type="protein sequence ID" value="TPP41338.1"/>
    <property type="molecule type" value="Genomic_DNA"/>
</dbReference>
<evidence type="ECO:0000313" key="4">
    <source>
        <dbReference type="Proteomes" id="UP000318821"/>
    </source>
</evidence>
<dbReference type="AlphaFoldDB" id="A0A504X026"/>
<dbReference type="Proteomes" id="UP000601710">
    <property type="component" value="Chromosome 31"/>
</dbReference>
<feature type="compositionally biased region" description="Acidic residues" evidence="1">
    <location>
        <begin position="91"/>
        <end position="101"/>
    </location>
</feature>
<dbReference type="VEuPathDB" id="TriTrypDB:LdBPK_312900.1"/>
<reference evidence="2" key="3">
    <citation type="submission" date="2020-06" db="EMBL/GenBank/DDBJ databases">
        <authorList>
            <person name="Camacho E."/>
            <person name="Gonzalez-de la Fuente S."/>
            <person name="Rastrojo A."/>
            <person name="Peiro-Pastor R."/>
            <person name="Solana JC."/>
            <person name="Tabera L."/>
            <person name="Gamarro F."/>
            <person name="Carrasco-Ramiro F."/>
            <person name="Requena JM."/>
            <person name="Aguado B."/>
        </authorList>
    </citation>
    <scope>NUCLEOTIDE SEQUENCE</scope>
</reference>